<dbReference type="InterPro" id="IPR006176">
    <property type="entry name" value="3-OHacyl-CoA_DH_NAD-bd"/>
</dbReference>
<feature type="domain" description="3-hydroxyacyl-CoA dehydrogenase NAD binding" evidence="1">
    <location>
        <begin position="2"/>
        <end position="27"/>
    </location>
</feature>
<evidence type="ECO:0000313" key="2">
    <source>
        <dbReference type="EMBL" id="MCQ8832115.1"/>
    </source>
</evidence>
<comment type="caution">
    <text evidence="2">The sequence shown here is derived from an EMBL/GenBank/DDBJ whole genome shotgun (WGS) entry which is preliminary data.</text>
</comment>
<dbReference type="RefSeq" id="WP_257633078.1">
    <property type="nucleotide sequence ID" value="NZ_JANIIC010000030.1"/>
</dbReference>
<evidence type="ECO:0000259" key="1">
    <source>
        <dbReference type="Pfam" id="PF02737"/>
    </source>
</evidence>
<sequence length="28" mass="3263">MPHPQRFAGLHFFNPAPLMKVIELMRAL</sequence>
<gene>
    <name evidence="2" type="ORF">NQU54_24335</name>
</gene>
<accession>A0A9X2LWV3</accession>
<dbReference type="EMBL" id="JANIIC010000030">
    <property type="protein sequence ID" value="MCQ8832115.1"/>
    <property type="molecule type" value="Genomic_DNA"/>
</dbReference>
<dbReference type="Proteomes" id="UP001142400">
    <property type="component" value="Unassembled WGS sequence"/>
</dbReference>
<reference evidence="2" key="1">
    <citation type="submission" date="2022-06" db="EMBL/GenBank/DDBJ databases">
        <title>WGS of actinobacteria.</title>
        <authorList>
            <person name="Thawai C."/>
        </authorList>
    </citation>
    <scope>NUCLEOTIDE SEQUENCE</scope>
    <source>
        <strain evidence="2">DSM 42010</strain>
    </source>
</reference>
<dbReference type="InterPro" id="IPR036291">
    <property type="entry name" value="NAD(P)-bd_dom_sf"/>
</dbReference>
<name>A0A9X2LWV3_STRMQ</name>
<dbReference type="GO" id="GO:0006631">
    <property type="term" value="P:fatty acid metabolic process"/>
    <property type="evidence" value="ECO:0007669"/>
    <property type="project" value="InterPro"/>
</dbReference>
<dbReference type="GO" id="GO:0070403">
    <property type="term" value="F:NAD+ binding"/>
    <property type="evidence" value="ECO:0007669"/>
    <property type="project" value="InterPro"/>
</dbReference>
<organism evidence="2 3">
    <name type="scientific">Streptomyces malaysiensis subsp. samsunensis</name>
    <dbReference type="NCBI Taxonomy" id="459658"/>
    <lineage>
        <taxon>Bacteria</taxon>
        <taxon>Bacillati</taxon>
        <taxon>Actinomycetota</taxon>
        <taxon>Actinomycetes</taxon>
        <taxon>Kitasatosporales</taxon>
        <taxon>Streptomycetaceae</taxon>
        <taxon>Streptomyces</taxon>
        <taxon>Streptomyces violaceusniger group</taxon>
    </lineage>
</organism>
<keyword evidence="3" id="KW-1185">Reference proteome</keyword>
<proteinExistence type="predicted"/>
<protein>
    <submittedName>
        <fullName evidence="2">3-hydroxyacyl-CoA dehydrogenase NAD-binding domain-containing protein</fullName>
    </submittedName>
</protein>
<dbReference type="Gene3D" id="3.40.50.720">
    <property type="entry name" value="NAD(P)-binding Rossmann-like Domain"/>
    <property type="match status" value="1"/>
</dbReference>
<dbReference type="Pfam" id="PF02737">
    <property type="entry name" value="3HCDH_N"/>
    <property type="match status" value="1"/>
</dbReference>
<dbReference type="SUPFAM" id="SSF51735">
    <property type="entry name" value="NAD(P)-binding Rossmann-fold domains"/>
    <property type="match status" value="1"/>
</dbReference>
<dbReference type="AlphaFoldDB" id="A0A9X2LWV3"/>
<evidence type="ECO:0000313" key="3">
    <source>
        <dbReference type="Proteomes" id="UP001142400"/>
    </source>
</evidence>